<dbReference type="EMBL" id="SKBM01000009">
    <property type="protein sequence ID" value="TCZ62978.1"/>
    <property type="molecule type" value="Genomic_DNA"/>
</dbReference>
<accession>A0A4R4DQ98</accession>
<name>A0A4R4DQ98_9PROT</name>
<keyword evidence="2" id="KW-0812">Transmembrane</keyword>
<protein>
    <recommendedName>
        <fullName evidence="5">DUF883 family protein</fullName>
    </recommendedName>
</protein>
<dbReference type="RefSeq" id="WP_132288692.1">
    <property type="nucleotide sequence ID" value="NZ_SKBM01000009.1"/>
</dbReference>
<organism evidence="3 4">
    <name type="scientific">Roseicella aquatilis</name>
    <dbReference type="NCBI Taxonomy" id="2527868"/>
    <lineage>
        <taxon>Bacteria</taxon>
        <taxon>Pseudomonadati</taxon>
        <taxon>Pseudomonadota</taxon>
        <taxon>Alphaproteobacteria</taxon>
        <taxon>Acetobacterales</taxon>
        <taxon>Roseomonadaceae</taxon>
        <taxon>Roseicella</taxon>
    </lineage>
</organism>
<dbReference type="OrthoDB" id="7273120at2"/>
<dbReference type="Proteomes" id="UP000295023">
    <property type="component" value="Unassembled WGS sequence"/>
</dbReference>
<feature type="transmembrane region" description="Helical" evidence="2">
    <location>
        <begin position="95"/>
        <end position="112"/>
    </location>
</feature>
<feature type="compositionally biased region" description="Basic and acidic residues" evidence="1">
    <location>
        <begin position="12"/>
        <end position="35"/>
    </location>
</feature>
<proteinExistence type="predicted"/>
<feature type="region of interest" description="Disordered" evidence="1">
    <location>
        <begin position="1"/>
        <end position="35"/>
    </location>
</feature>
<keyword evidence="4" id="KW-1185">Reference proteome</keyword>
<keyword evidence="2" id="KW-1133">Transmembrane helix</keyword>
<evidence type="ECO:0008006" key="5">
    <source>
        <dbReference type="Google" id="ProtNLM"/>
    </source>
</evidence>
<evidence type="ECO:0000256" key="2">
    <source>
        <dbReference type="SAM" id="Phobius"/>
    </source>
</evidence>
<gene>
    <name evidence="3" type="ORF">EXY23_11400</name>
</gene>
<evidence type="ECO:0000256" key="1">
    <source>
        <dbReference type="SAM" id="MobiDB-lite"/>
    </source>
</evidence>
<sequence length="117" mass="12923">MADGYLSSLRSTARDARDTAEEYGRHAADRLRDRGDDARSELSHLWSQLEDLVERRIRPAASEAAGSASGYARQGRDMAHDVADQIRDVTRSRPLVAIGVAVAATWLITSMLRSGRR</sequence>
<keyword evidence="2" id="KW-0472">Membrane</keyword>
<evidence type="ECO:0000313" key="3">
    <source>
        <dbReference type="EMBL" id="TCZ62978.1"/>
    </source>
</evidence>
<comment type="caution">
    <text evidence="3">The sequence shown here is derived from an EMBL/GenBank/DDBJ whole genome shotgun (WGS) entry which is preliminary data.</text>
</comment>
<reference evidence="3 4" key="1">
    <citation type="submission" date="2019-03" db="EMBL/GenBank/DDBJ databases">
        <title>Paracraurococcus aquatilis NE82 genome sequence.</title>
        <authorList>
            <person name="Zhao Y."/>
            <person name="Du Z."/>
        </authorList>
    </citation>
    <scope>NUCLEOTIDE SEQUENCE [LARGE SCALE GENOMIC DNA]</scope>
    <source>
        <strain evidence="3 4">NE82</strain>
    </source>
</reference>
<dbReference type="AlphaFoldDB" id="A0A4R4DQ98"/>
<evidence type="ECO:0000313" key="4">
    <source>
        <dbReference type="Proteomes" id="UP000295023"/>
    </source>
</evidence>